<feature type="compositionally biased region" description="Polar residues" evidence="1">
    <location>
        <begin position="578"/>
        <end position="591"/>
    </location>
</feature>
<dbReference type="GO" id="GO:0005524">
    <property type="term" value="F:ATP binding"/>
    <property type="evidence" value="ECO:0007669"/>
    <property type="project" value="InterPro"/>
</dbReference>
<dbReference type="InterPro" id="IPR014001">
    <property type="entry name" value="Helicase_ATP-bd"/>
</dbReference>
<accession>A0A935INI8</accession>
<feature type="domain" description="Helicase ATP-binding" evidence="2">
    <location>
        <begin position="162"/>
        <end position="329"/>
    </location>
</feature>
<sequence>MLPAIAAAGWEPEQIHEQFPVRAERAATLGRVRKDLGRGFVDYVLEVAQAPVAVVEAKRSYRSAADGMQQAIRYAQQIDAPLAYATNGEQILERDMVTGHERVVDAFAPPSEAWARYAALQQLGVDDGALLRQEFNRNKRTARNDVQQVRWYQSVAVRRVLAAIARGERRVLLLMATGTGKTFTAVQIVHMLREHARQATPDRNYRVLYLADRDELVDAPQRKDFTIAFGQGPLRRVSGEADRRREIYFATYQALAMGDDADVLFRDYPTDFFDLVIVDECHRGSASENSSWRRILDHFEPAVQLGLTATPKQDDTVDTYGYFGEPVFTYSLRRGIEDGYLAPYRVRRVTLSPDADGWEPDPGQVDRFGRDIPEGRYSTRDFERTVRLLARTDLAADYISRILRADPGARTVVFCYDQQHATDMRVALVNANPDLVAADPEWVVRIVGDEEEKKRLLQAFCDPDRNSPVVATTSRLLSTGVDIEDLKYVVLFRPVGSAVEFKQIIGRGTRLYPDKGKTFFEIIDFVGATSHFADPDFDGYPARIIHDPPLEGEAVEELDGFDAAGDVEVVVAEPEPSFTPTQPDVGVTSNPDDGAETSVGRRRPYIVGEGSFEVLSESLFVPDTSTGRLRLTEYGQFVAGQIRRISPTQDDLAARWARKPTRDDVLAELAAANVAIDTLTPTDKDEVDLLDVLVHLAWNVPSRTRAERVRRVRQEHHADLEARSDVARLLLSLLLDRYAAHGIDELTSPELLTVPEVAALGTARELAGEFGGVDGYHRAVDELQDWIYSTRTAG</sequence>
<name>A0A935INI8_9MICO</name>
<dbReference type="NCBIfam" id="NF046051">
    <property type="entry name" value="restrict_EcoAI"/>
    <property type="match status" value="1"/>
</dbReference>
<dbReference type="PROSITE" id="PS51192">
    <property type="entry name" value="HELICASE_ATP_BIND_1"/>
    <property type="match status" value="1"/>
</dbReference>
<dbReference type="GO" id="GO:0006304">
    <property type="term" value="P:DNA modification"/>
    <property type="evidence" value="ECO:0007669"/>
    <property type="project" value="InterPro"/>
</dbReference>
<dbReference type="Proteomes" id="UP000726105">
    <property type="component" value="Unassembled WGS sequence"/>
</dbReference>
<dbReference type="SUPFAM" id="SSF52540">
    <property type="entry name" value="P-loop containing nucleoside triphosphate hydrolases"/>
    <property type="match status" value="1"/>
</dbReference>
<dbReference type="Gene3D" id="3.90.1570.30">
    <property type="match status" value="1"/>
</dbReference>
<dbReference type="EMBL" id="JADJIB010000002">
    <property type="protein sequence ID" value="MBK7273169.1"/>
    <property type="molecule type" value="Genomic_DNA"/>
</dbReference>
<dbReference type="Pfam" id="PF04851">
    <property type="entry name" value="ResIII"/>
    <property type="match status" value="1"/>
</dbReference>
<feature type="region of interest" description="Disordered" evidence="1">
    <location>
        <begin position="576"/>
        <end position="600"/>
    </location>
</feature>
<evidence type="ECO:0000259" key="2">
    <source>
        <dbReference type="PROSITE" id="PS51192"/>
    </source>
</evidence>
<dbReference type="GO" id="GO:0003677">
    <property type="term" value="F:DNA binding"/>
    <property type="evidence" value="ECO:0007669"/>
    <property type="project" value="InterPro"/>
</dbReference>
<gene>
    <name evidence="3" type="ORF">IPI13_08340</name>
</gene>
<dbReference type="CDD" id="cd18032">
    <property type="entry name" value="DEXHc_RE_I_III_res"/>
    <property type="match status" value="1"/>
</dbReference>
<dbReference type="SMART" id="SM00487">
    <property type="entry name" value="DEXDc"/>
    <property type="match status" value="1"/>
</dbReference>
<dbReference type="PANTHER" id="PTHR47396">
    <property type="entry name" value="TYPE I RESTRICTION ENZYME ECOKI R PROTEIN"/>
    <property type="match status" value="1"/>
</dbReference>
<dbReference type="PANTHER" id="PTHR47396:SF1">
    <property type="entry name" value="ATP-DEPENDENT HELICASE IRC3-RELATED"/>
    <property type="match status" value="1"/>
</dbReference>
<dbReference type="Pfam" id="PF00271">
    <property type="entry name" value="Helicase_C"/>
    <property type="match status" value="1"/>
</dbReference>
<dbReference type="GO" id="GO:0005829">
    <property type="term" value="C:cytosol"/>
    <property type="evidence" value="ECO:0007669"/>
    <property type="project" value="TreeGrafter"/>
</dbReference>
<protein>
    <submittedName>
        <fullName evidence="3">DEAD/DEAH box helicase family protein</fullName>
    </submittedName>
</protein>
<dbReference type="InterPro" id="IPR027417">
    <property type="entry name" value="P-loop_NTPase"/>
</dbReference>
<evidence type="ECO:0000256" key="1">
    <source>
        <dbReference type="SAM" id="MobiDB-lite"/>
    </source>
</evidence>
<proteinExistence type="predicted"/>
<keyword evidence="3" id="KW-0067">ATP-binding</keyword>
<reference evidence="3 4" key="1">
    <citation type="submission" date="2020-10" db="EMBL/GenBank/DDBJ databases">
        <title>Connecting structure to function with the recovery of over 1000 high-quality activated sludge metagenome-assembled genomes encoding full-length rRNA genes using long-read sequencing.</title>
        <authorList>
            <person name="Singleton C.M."/>
            <person name="Petriglieri F."/>
            <person name="Kristensen J.M."/>
            <person name="Kirkegaard R.H."/>
            <person name="Michaelsen T.Y."/>
            <person name="Andersen M.H."/>
            <person name="Karst S.M."/>
            <person name="Dueholm M.S."/>
            <person name="Nielsen P.H."/>
            <person name="Albertsen M."/>
        </authorList>
    </citation>
    <scope>NUCLEOTIDE SEQUENCE [LARGE SCALE GENOMIC DNA]</scope>
    <source>
        <strain evidence="3">Ega_18-Q3-R5-49_MAXAC.001</strain>
    </source>
</reference>
<dbReference type="GO" id="GO:0016787">
    <property type="term" value="F:hydrolase activity"/>
    <property type="evidence" value="ECO:0007669"/>
    <property type="project" value="InterPro"/>
</dbReference>
<keyword evidence="3" id="KW-0378">Hydrolase</keyword>
<dbReference type="InterPro" id="IPR013670">
    <property type="entry name" value="EcoEI_R_C_dom"/>
</dbReference>
<dbReference type="Pfam" id="PF08463">
    <property type="entry name" value="EcoEI_R_C"/>
    <property type="match status" value="1"/>
</dbReference>
<dbReference type="InterPro" id="IPR050742">
    <property type="entry name" value="Helicase_Restrict-Modif_Enz"/>
</dbReference>
<organism evidence="3 4">
    <name type="scientific">Candidatus Phosphoribacter hodrii</name>
    <dbReference type="NCBI Taxonomy" id="2953743"/>
    <lineage>
        <taxon>Bacteria</taxon>
        <taxon>Bacillati</taxon>
        <taxon>Actinomycetota</taxon>
        <taxon>Actinomycetes</taxon>
        <taxon>Micrococcales</taxon>
        <taxon>Dermatophilaceae</taxon>
        <taxon>Candidatus Phosphoribacter</taxon>
    </lineage>
</organism>
<dbReference type="Gene3D" id="3.40.50.300">
    <property type="entry name" value="P-loop containing nucleotide triphosphate hydrolases"/>
    <property type="match status" value="2"/>
</dbReference>
<dbReference type="GO" id="GO:0004386">
    <property type="term" value="F:helicase activity"/>
    <property type="evidence" value="ECO:0007669"/>
    <property type="project" value="UniProtKB-KW"/>
</dbReference>
<keyword evidence="3" id="KW-0547">Nucleotide-binding</keyword>
<dbReference type="InterPro" id="IPR001650">
    <property type="entry name" value="Helicase_C-like"/>
</dbReference>
<dbReference type="AlphaFoldDB" id="A0A935INI8"/>
<evidence type="ECO:0000313" key="4">
    <source>
        <dbReference type="Proteomes" id="UP000726105"/>
    </source>
</evidence>
<keyword evidence="3" id="KW-0347">Helicase</keyword>
<comment type="caution">
    <text evidence="3">The sequence shown here is derived from an EMBL/GenBank/DDBJ whole genome shotgun (WGS) entry which is preliminary data.</text>
</comment>
<evidence type="ECO:0000313" key="3">
    <source>
        <dbReference type="EMBL" id="MBK7273169.1"/>
    </source>
</evidence>
<dbReference type="InterPro" id="IPR006935">
    <property type="entry name" value="Helicase/UvrB_N"/>
</dbReference>